<dbReference type="InterPro" id="IPR029442">
    <property type="entry name" value="GyrI-like"/>
</dbReference>
<evidence type="ECO:0000259" key="1">
    <source>
        <dbReference type="Pfam" id="PF06445"/>
    </source>
</evidence>
<protein>
    <submittedName>
        <fullName evidence="2">GyrI-like domain-containing protein</fullName>
    </submittedName>
</protein>
<dbReference type="InterPro" id="IPR011256">
    <property type="entry name" value="Reg_factor_effector_dom_sf"/>
</dbReference>
<keyword evidence="3" id="KW-1185">Reference proteome</keyword>
<dbReference type="PIRSF" id="PIRSF031644">
    <property type="entry name" value="UCP031644"/>
    <property type="match status" value="1"/>
</dbReference>
<name>A0ABY8QYN0_9MICO</name>
<proteinExistence type="predicted"/>
<dbReference type="EMBL" id="CP090958">
    <property type="protein sequence ID" value="WGW14137.1"/>
    <property type="molecule type" value="Genomic_DNA"/>
</dbReference>
<sequence>MEKYDIKKAHKGLYAPSSKDFALVDVPEFRYIAVDGHGDPNTSTKYAAAIEALYGVAYVLKFESKNALGRDFVVGPLEGLWGSDDVSSFVRRDKDAWNWTMMIAQPDWISSDMVTAAIEKASAKKENAALGDLRILTLTEGASLQILHIGSYDDETPTLSRLHSEYMPGHDFTFNGLHHEIYLSDARRTAPEKLRTILRQPVKPS</sequence>
<accession>A0ABY8QYN0</accession>
<evidence type="ECO:0000313" key="2">
    <source>
        <dbReference type="EMBL" id="WGW14137.1"/>
    </source>
</evidence>
<evidence type="ECO:0000313" key="3">
    <source>
        <dbReference type="Proteomes" id="UP001209083"/>
    </source>
</evidence>
<feature type="domain" description="GyrI-like small molecule binding" evidence="1">
    <location>
        <begin position="22"/>
        <end position="202"/>
    </location>
</feature>
<dbReference type="Gene3D" id="3.20.80.10">
    <property type="entry name" value="Regulatory factor, effector binding domain"/>
    <property type="match status" value="1"/>
</dbReference>
<reference evidence="2 3" key="1">
    <citation type="submission" date="2023-05" db="EMBL/GenBank/DDBJ databases">
        <title>Lithophilousrod everest ZFBP1038 complete genpme.</title>
        <authorList>
            <person name="Tian M."/>
        </authorList>
    </citation>
    <scope>NUCLEOTIDE SEQUENCE [LARGE SCALE GENOMIC DNA]</scope>
    <source>
        <strain evidence="2 3">ZFBP1038</strain>
    </source>
</reference>
<gene>
    <name evidence="2" type="ORF">LWF01_15170</name>
</gene>
<dbReference type="Pfam" id="PF06445">
    <property type="entry name" value="GyrI-like"/>
    <property type="match status" value="1"/>
</dbReference>
<dbReference type="SUPFAM" id="SSF55136">
    <property type="entry name" value="Probable bacterial effector-binding domain"/>
    <property type="match status" value="1"/>
</dbReference>
<dbReference type="Proteomes" id="UP001209083">
    <property type="component" value="Chromosome"/>
</dbReference>
<dbReference type="InterPro" id="IPR008319">
    <property type="entry name" value="GyrI-like_CCH_Lin2189-like"/>
</dbReference>
<organism evidence="2 3">
    <name type="scientific">Saxibacter everestensis</name>
    <dbReference type="NCBI Taxonomy" id="2909229"/>
    <lineage>
        <taxon>Bacteria</taxon>
        <taxon>Bacillati</taxon>
        <taxon>Actinomycetota</taxon>
        <taxon>Actinomycetes</taxon>
        <taxon>Micrococcales</taxon>
        <taxon>Brevibacteriaceae</taxon>
        <taxon>Saxibacter</taxon>
    </lineage>
</organism>